<dbReference type="OrthoDB" id="79830at2759"/>
<dbReference type="InterPro" id="IPR001876">
    <property type="entry name" value="Znf_RanBP2"/>
</dbReference>
<dbReference type="OMA" id="CSVCMLS"/>
<feature type="compositionally biased region" description="Polar residues" evidence="5">
    <location>
        <begin position="88"/>
        <end position="110"/>
    </location>
</feature>
<evidence type="ECO:0000313" key="7">
    <source>
        <dbReference type="EMBL" id="EPQ56443.1"/>
    </source>
</evidence>
<dbReference type="KEGG" id="gtr:GLOTRDRAFT_120932"/>
<name>S7QAM9_GLOTA</name>
<proteinExistence type="predicted"/>
<feature type="domain" description="RanBP2-type" evidence="6">
    <location>
        <begin position="856"/>
        <end position="885"/>
    </location>
</feature>
<feature type="compositionally biased region" description="Polar residues" evidence="5">
    <location>
        <begin position="143"/>
        <end position="155"/>
    </location>
</feature>
<dbReference type="STRING" id="670483.S7QAM9"/>
<dbReference type="GeneID" id="19300692"/>
<keyword evidence="2 4" id="KW-0863">Zinc-finger</keyword>
<accession>S7QAM9</accession>
<dbReference type="RefSeq" id="XP_007865174.1">
    <property type="nucleotide sequence ID" value="XM_007866983.1"/>
</dbReference>
<feature type="compositionally biased region" description="Acidic residues" evidence="5">
    <location>
        <begin position="50"/>
        <end position="83"/>
    </location>
</feature>
<feature type="compositionally biased region" description="Low complexity" evidence="5">
    <location>
        <begin position="164"/>
        <end position="177"/>
    </location>
</feature>
<evidence type="ECO:0000256" key="1">
    <source>
        <dbReference type="ARBA" id="ARBA00022723"/>
    </source>
</evidence>
<feature type="compositionally biased region" description="Polar residues" evidence="5">
    <location>
        <begin position="247"/>
        <end position="256"/>
    </location>
</feature>
<reference evidence="7 8" key="1">
    <citation type="journal article" date="2012" name="Science">
        <title>The Paleozoic origin of enzymatic lignin decomposition reconstructed from 31 fungal genomes.</title>
        <authorList>
            <person name="Floudas D."/>
            <person name="Binder M."/>
            <person name="Riley R."/>
            <person name="Barry K."/>
            <person name="Blanchette R.A."/>
            <person name="Henrissat B."/>
            <person name="Martinez A.T."/>
            <person name="Otillar R."/>
            <person name="Spatafora J.W."/>
            <person name="Yadav J.S."/>
            <person name="Aerts A."/>
            <person name="Benoit I."/>
            <person name="Boyd A."/>
            <person name="Carlson A."/>
            <person name="Copeland A."/>
            <person name="Coutinho P.M."/>
            <person name="de Vries R.P."/>
            <person name="Ferreira P."/>
            <person name="Findley K."/>
            <person name="Foster B."/>
            <person name="Gaskell J."/>
            <person name="Glotzer D."/>
            <person name="Gorecki P."/>
            <person name="Heitman J."/>
            <person name="Hesse C."/>
            <person name="Hori C."/>
            <person name="Igarashi K."/>
            <person name="Jurgens J.A."/>
            <person name="Kallen N."/>
            <person name="Kersten P."/>
            <person name="Kohler A."/>
            <person name="Kuees U."/>
            <person name="Kumar T.K.A."/>
            <person name="Kuo A."/>
            <person name="LaButti K."/>
            <person name="Larrondo L.F."/>
            <person name="Lindquist E."/>
            <person name="Ling A."/>
            <person name="Lombard V."/>
            <person name="Lucas S."/>
            <person name="Lundell T."/>
            <person name="Martin R."/>
            <person name="McLaughlin D.J."/>
            <person name="Morgenstern I."/>
            <person name="Morin E."/>
            <person name="Murat C."/>
            <person name="Nagy L.G."/>
            <person name="Nolan M."/>
            <person name="Ohm R.A."/>
            <person name="Patyshakuliyeva A."/>
            <person name="Rokas A."/>
            <person name="Ruiz-Duenas F.J."/>
            <person name="Sabat G."/>
            <person name="Salamov A."/>
            <person name="Samejima M."/>
            <person name="Schmutz J."/>
            <person name="Slot J.C."/>
            <person name="St John F."/>
            <person name="Stenlid J."/>
            <person name="Sun H."/>
            <person name="Sun S."/>
            <person name="Syed K."/>
            <person name="Tsang A."/>
            <person name="Wiebenga A."/>
            <person name="Young D."/>
            <person name="Pisabarro A."/>
            <person name="Eastwood D.C."/>
            <person name="Martin F."/>
            <person name="Cullen D."/>
            <person name="Grigoriev I.V."/>
            <person name="Hibbett D.S."/>
        </authorList>
    </citation>
    <scope>NUCLEOTIDE SEQUENCE [LARGE SCALE GENOMIC DNA]</scope>
    <source>
        <strain evidence="7 8">ATCC 11539</strain>
    </source>
</reference>
<evidence type="ECO:0000256" key="4">
    <source>
        <dbReference type="PROSITE-ProRule" id="PRU00322"/>
    </source>
</evidence>
<keyword evidence="1" id="KW-0479">Metal-binding</keyword>
<protein>
    <recommendedName>
        <fullName evidence="6">RanBP2-type domain-containing protein</fullName>
    </recommendedName>
</protein>
<dbReference type="Proteomes" id="UP000030669">
    <property type="component" value="Unassembled WGS sequence"/>
</dbReference>
<keyword evidence="8" id="KW-1185">Reference proteome</keyword>
<sequence>MSAVRNNRRSILRNDRSSPYARPHAKKSAWSISGLLSYLNPLRTFTRESEEPEDEPEDAPIGEPEDEVEDAGGEEAGEDEEALAAEGPSTSMVSPDAPQNTAPARQNPPTITLDALPRPPQQPRRFDFSPRRSFAQRPELQGTPPQATLHRNSVPPQFDFSHIGASSSSAPGAIDGAVLPESDGPPSPNKAKVMQYLQESKGRKLNPVEIAGLVSLLKEETSDDTEPEPFRFQSRSPSRATSVPLPNGTTPSTSRQGRMLSKNPNGVYKWQGAGSARPRQRYHSPGFGQPRSSSSRIKLSPPRMLTTDTKRRRVGSEAETSSAQPVTTSPTTAAPRQGSSQPTSHNQNPSPPSNGITPGINGTSAEPNMNGTSSLPRIHASSGVSHKPSTPVRPSPLRQAWSGEDPPSPPAPPARGQTRAAAFMQELVRENTAPKKPDIANPYQQMMPSPMRRIKRSTIPARKTRSAAAKEREEKEKEKQQEREKEAETQKQKQAQVKKLSAQSIIEATVPKGSKRARPPPELLEKSPSKTQSKEPAPFTSAAAPSSPRRSQRLLKSPSPPPAEAKKSAPTVEEVPDDEGPAAKKQRKESASREPPRGTTQDPEIVEIDDDDDQETSAKASGPSYTQPSEVVEPAESSRRPSPPKSNPPTTATTSNPVGLNGTRAPPLRSAFSIKSTAPKAPSRLRYSYHPESDGESSASSTNGSPLAAPTSLPMPTTYGPAAPAAPVTGSTVTPSASLSGATKAAPPVASSSSHIAGPRPQGTLLPAFSLAEEVKSPKRAAIELKVELLPVFTFTLSPPSAVTHSKAKEDALALPESALPNYDLTTQPATAPAGAPAPATGFNWAAAGVKAPAAASGAKWTCSTCMCVSPATAEKCVVCEEPRP</sequence>
<feature type="compositionally biased region" description="Basic residues" evidence="5">
    <location>
        <begin position="1"/>
        <end position="11"/>
    </location>
</feature>
<feature type="compositionally biased region" description="Polar residues" evidence="5">
    <location>
        <begin position="318"/>
        <end position="375"/>
    </location>
</feature>
<evidence type="ECO:0000256" key="5">
    <source>
        <dbReference type="SAM" id="MobiDB-lite"/>
    </source>
</evidence>
<organism evidence="7 8">
    <name type="scientific">Gloeophyllum trabeum (strain ATCC 11539 / FP-39264 / Madison 617)</name>
    <name type="common">Brown rot fungus</name>
    <dbReference type="NCBI Taxonomy" id="670483"/>
    <lineage>
        <taxon>Eukaryota</taxon>
        <taxon>Fungi</taxon>
        <taxon>Dikarya</taxon>
        <taxon>Basidiomycota</taxon>
        <taxon>Agaricomycotina</taxon>
        <taxon>Agaricomycetes</taxon>
        <taxon>Gloeophyllales</taxon>
        <taxon>Gloeophyllaceae</taxon>
        <taxon>Gloeophyllum</taxon>
    </lineage>
</organism>
<feature type="compositionally biased region" description="Polar residues" evidence="5">
    <location>
        <begin position="617"/>
        <end position="629"/>
    </location>
</feature>
<feature type="compositionally biased region" description="Basic and acidic residues" evidence="5">
    <location>
        <begin position="427"/>
        <end position="438"/>
    </location>
</feature>
<dbReference type="HOGENOM" id="CLU_015888_0_0_1"/>
<feature type="compositionally biased region" description="Low complexity" evidence="5">
    <location>
        <begin position="648"/>
        <end position="657"/>
    </location>
</feature>
<dbReference type="Gene3D" id="4.10.1060.10">
    <property type="entry name" value="Zinc finger, RanBP2-type"/>
    <property type="match status" value="1"/>
</dbReference>
<dbReference type="PROSITE" id="PS50199">
    <property type="entry name" value="ZF_RANBP2_2"/>
    <property type="match status" value="1"/>
</dbReference>
<evidence type="ECO:0000256" key="3">
    <source>
        <dbReference type="ARBA" id="ARBA00022833"/>
    </source>
</evidence>
<dbReference type="AlphaFoldDB" id="S7QAM9"/>
<feature type="compositionally biased region" description="Low complexity" evidence="5">
    <location>
        <begin position="536"/>
        <end position="557"/>
    </location>
</feature>
<feature type="compositionally biased region" description="Acidic residues" evidence="5">
    <location>
        <begin position="604"/>
        <end position="615"/>
    </location>
</feature>
<evidence type="ECO:0000259" key="6">
    <source>
        <dbReference type="PROSITE" id="PS50199"/>
    </source>
</evidence>
<feature type="compositionally biased region" description="Low complexity" evidence="5">
    <location>
        <begin position="716"/>
        <end position="735"/>
    </location>
</feature>
<feature type="region of interest" description="Disordered" evidence="5">
    <location>
        <begin position="1"/>
        <end position="28"/>
    </location>
</feature>
<dbReference type="eggNOG" id="KOG0864">
    <property type="taxonomic scope" value="Eukaryota"/>
</dbReference>
<dbReference type="EMBL" id="KB469300">
    <property type="protein sequence ID" value="EPQ56443.1"/>
    <property type="molecule type" value="Genomic_DNA"/>
</dbReference>
<feature type="compositionally biased region" description="Basic and acidic residues" evidence="5">
    <location>
        <begin position="468"/>
        <end position="491"/>
    </location>
</feature>
<gene>
    <name evidence="7" type="ORF">GLOTRDRAFT_120932</name>
</gene>
<feature type="region of interest" description="Disordered" evidence="5">
    <location>
        <begin position="43"/>
        <end position="761"/>
    </location>
</feature>
<keyword evidence="3" id="KW-0862">Zinc</keyword>
<feature type="compositionally biased region" description="Polar residues" evidence="5">
    <location>
        <begin position="696"/>
        <end position="705"/>
    </location>
</feature>
<evidence type="ECO:0000256" key="2">
    <source>
        <dbReference type="ARBA" id="ARBA00022771"/>
    </source>
</evidence>
<dbReference type="GO" id="GO:0008270">
    <property type="term" value="F:zinc ion binding"/>
    <property type="evidence" value="ECO:0007669"/>
    <property type="project" value="UniProtKB-KW"/>
</dbReference>
<evidence type="ECO:0000313" key="8">
    <source>
        <dbReference type="Proteomes" id="UP000030669"/>
    </source>
</evidence>